<dbReference type="Gene3D" id="2.130.10.10">
    <property type="entry name" value="YVTN repeat-like/Quinoprotein amine dehydrogenase"/>
    <property type="match status" value="3"/>
</dbReference>
<reference evidence="2 3" key="1">
    <citation type="submission" date="2022-11" db="EMBL/GenBank/DDBJ databases">
        <title>The characterization of three novel Bacteroidetes species and genomic analysis of their roles in tidal elemental geochemical cycles.</title>
        <authorList>
            <person name="Ma K."/>
        </authorList>
    </citation>
    <scope>NUCLEOTIDE SEQUENCE [LARGE SCALE GENOMIC DNA]</scope>
    <source>
        <strain evidence="2 3">M17</strain>
    </source>
</reference>
<evidence type="ECO:0000313" key="2">
    <source>
        <dbReference type="EMBL" id="MCX2745477.1"/>
    </source>
</evidence>
<keyword evidence="1" id="KW-0597">Phosphoprotein</keyword>
<dbReference type="Pfam" id="PF07494">
    <property type="entry name" value="Reg_prop"/>
    <property type="match status" value="5"/>
</dbReference>
<name>A0ABT3RW81_9BACT</name>
<organism evidence="2 3">
    <name type="scientific">Mangrovivirga halotolerans</name>
    <dbReference type="NCBI Taxonomy" id="2993936"/>
    <lineage>
        <taxon>Bacteria</taxon>
        <taxon>Pseudomonadati</taxon>
        <taxon>Bacteroidota</taxon>
        <taxon>Cytophagia</taxon>
        <taxon>Cytophagales</taxon>
        <taxon>Mangrovivirgaceae</taxon>
        <taxon>Mangrovivirga</taxon>
    </lineage>
</organism>
<dbReference type="PANTHER" id="PTHR43547:SF2">
    <property type="entry name" value="HYBRID SIGNAL TRANSDUCTION HISTIDINE KINASE C"/>
    <property type="match status" value="1"/>
</dbReference>
<keyword evidence="3" id="KW-1185">Reference proteome</keyword>
<evidence type="ECO:0000313" key="3">
    <source>
        <dbReference type="Proteomes" id="UP001209885"/>
    </source>
</evidence>
<dbReference type="RefSeq" id="WP_266058066.1">
    <property type="nucleotide sequence ID" value="NZ_JAPFQN010000010.1"/>
</dbReference>
<comment type="caution">
    <text evidence="2">The sequence shown here is derived from an EMBL/GenBank/DDBJ whole genome shotgun (WGS) entry which is preliminary data.</text>
</comment>
<dbReference type="PANTHER" id="PTHR43547">
    <property type="entry name" value="TWO-COMPONENT HISTIDINE KINASE"/>
    <property type="match status" value="1"/>
</dbReference>
<proteinExistence type="predicted"/>
<dbReference type="InterPro" id="IPR015943">
    <property type="entry name" value="WD40/YVTN_repeat-like_dom_sf"/>
</dbReference>
<dbReference type="InterPro" id="IPR011110">
    <property type="entry name" value="Reg_prop"/>
</dbReference>
<dbReference type="EMBL" id="JAPFQN010000010">
    <property type="protein sequence ID" value="MCX2745477.1"/>
    <property type="molecule type" value="Genomic_DNA"/>
</dbReference>
<sequence>MNKLLLVTVKVFLFLVTVTCKGPEKKEIAKNDLVKNSNNPDQEYYLQFVEQYGKEFGLQINKTESIAQYVRRIFKDNEDNFWFGTNSLGVVQYDGDSLKYFSTKKGLSGNQVTGIIEDQKGNIWISTNGGVSKYDGTRFINYTIKNGQNTERIWTIFQDSRGIIWVGTANGVFNHDPEKENQFSRFTLSNAGINNPKIRISTIIEDKNGSLWFGTDGEGVIKYTPSDKMGDQFKKFSAKDGLCDNYVMSILQDKKGRIWFGSRYGGISQLTDSKFINFSHTNGDIGDDEVCVVFEDKTGNIWFSSEGFGVYRFDGQTLKNFGVSEGLKIRAVQTIYEDENGLLWIGGGDGLYFFDGTHFARVTRDGPWEKC</sequence>
<evidence type="ECO:0000256" key="1">
    <source>
        <dbReference type="ARBA" id="ARBA00022553"/>
    </source>
</evidence>
<evidence type="ECO:0008006" key="4">
    <source>
        <dbReference type="Google" id="ProtNLM"/>
    </source>
</evidence>
<protein>
    <recommendedName>
        <fullName evidence="4">Two component regulator with propeller domain</fullName>
    </recommendedName>
</protein>
<gene>
    <name evidence="2" type="ORF">OO013_16475</name>
</gene>
<accession>A0ABT3RW81</accession>
<dbReference type="Proteomes" id="UP001209885">
    <property type="component" value="Unassembled WGS sequence"/>
</dbReference>
<dbReference type="SUPFAM" id="SSF63829">
    <property type="entry name" value="Calcium-dependent phosphotriesterase"/>
    <property type="match status" value="2"/>
</dbReference>